<dbReference type="PROSITE" id="PS00211">
    <property type="entry name" value="ABC_TRANSPORTER_1"/>
    <property type="match status" value="1"/>
</dbReference>
<protein>
    <submittedName>
        <fullName evidence="10">ABC transporter</fullName>
    </submittedName>
</protein>
<dbReference type="InterPro" id="IPR003439">
    <property type="entry name" value="ABC_transporter-like_ATP-bd"/>
</dbReference>
<evidence type="ECO:0000256" key="1">
    <source>
        <dbReference type="ARBA" id="ARBA00022448"/>
    </source>
</evidence>
<keyword evidence="3" id="KW-0410">Iron transport</keyword>
<dbReference type="InterPro" id="IPR008995">
    <property type="entry name" value="Mo/tungstate-bd_C_term_dom"/>
</dbReference>
<dbReference type="Gene3D" id="2.40.50.100">
    <property type="match status" value="1"/>
</dbReference>
<comment type="caution">
    <text evidence="10">The sequence shown here is derived from an EMBL/GenBank/DDBJ whole genome shotgun (WGS) entry which is preliminary data.</text>
</comment>
<keyword evidence="11" id="KW-1185">Reference proteome</keyword>
<keyword evidence="8" id="KW-0472">Membrane</keyword>
<dbReference type="EMBL" id="ARXR01000047">
    <property type="protein sequence ID" value="MBF5054472.1"/>
    <property type="molecule type" value="Genomic_DNA"/>
</dbReference>
<dbReference type="Pfam" id="PF00005">
    <property type="entry name" value="ABC_tran"/>
    <property type="match status" value="1"/>
</dbReference>
<organism evidence="10 11">
    <name type="scientific">Alloalcanivorax venustensis ISO4</name>
    <dbReference type="NCBI Taxonomy" id="1177184"/>
    <lineage>
        <taxon>Bacteria</taxon>
        <taxon>Pseudomonadati</taxon>
        <taxon>Pseudomonadota</taxon>
        <taxon>Gammaproteobacteria</taxon>
        <taxon>Oceanospirillales</taxon>
        <taxon>Alcanivoracaceae</taxon>
        <taxon>Alloalcanivorax</taxon>
    </lineage>
</organism>
<evidence type="ECO:0000313" key="11">
    <source>
        <dbReference type="Proteomes" id="UP000644441"/>
    </source>
</evidence>
<keyword evidence="6" id="KW-0408">Iron</keyword>
<evidence type="ECO:0000256" key="5">
    <source>
        <dbReference type="ARBA" id="ARBA00022840"/>
    </source>
</evidence>
<accession>A0ABS0ALH9</accession>
<dbReference type="InterPro" id="IPR015853">
    <property type="entry name" value="ABC_transpr_FbpC"/>
</dbReference>
<keyword evidence="1" id="KW-0813">Transport</keyword>
<dbReference type="InterPro" id="IPR013611">
    <property type="entry name" value="Transp-assoc_OB_typ2"/>
</dbReference>
<evidence type="ECO:0000256" key="6">
    <source>
        <dbReference type="ARBA" id="ARBA00023004"/>
    </source>
</evidence>
<evidence type="ECO:0000256" key="4">
    <source>
        <dbReference type="ARBA" id="ARBA00022741"/>
    </source>
</evidence>
<evidence type="ECO:0000313" key="10">
    <source>
        <dbReference type="EMBL" id="MBF5054472.1"/>
    </source>
</evidence>
<keyword evidence="5" id="KW-0067">ATP-binding</keyword>
<reference evidence="10 11" key="1">
    <citation type="submission" date="2012-09" db="EMBL/GenBank/DDBJ databases">
        <title>Genome Sequence of alkane-degrading Bacterium Alcanivorax venustensis ISO4.</title>
        <authorList>
            <person name="Lai Q."/>
            <person name="Shao Z."/>
        </authorList>
    </citation>
    <scope>NUCLEOTIDE SEQUENCE [LARGE SCALE GENOMIC DNA]</scope>
    <source>
        <strain evidence="10 11">ISO4</strain>
    </source>
</reference>
<sequence>MLTIDDLNVRFDGQPVLEDVSLSLDEGLIGCLIGPSGCGKTTLLRLVAGFLAPDRGRIALHGDAVTGDRLLVPAEQRRVGMVFQDIALFPHLDVAANIGFGLNRWTPDQRRARVEELLNLVGLPGMGGRYPHQLSGGQQQRVALARALAPKPRLLLLDEPFSALDAELREQISRDVRAILLKEGITALFVTHDQNEAFAIADRVGVMHAGRLAQWDTPYRIYHRPRTRFVADFIGRSSFIPGTVTTEGRVETCLGVFAGNLPDGAAPGDRVDVMIRPDDILHNDDSPRTARVVDRAFRGAHMLYTLELDGGVRVPCMAPSHHAHPVGGRIGIELEMDHLVTFTPVGPGTP</sequence>
<keyword evidence="4" id="KW-0547">Nucleotide-binding</keyword>
<dbReference type="SUPFAM" id="SSF50331">
    <property type="entry name" value="MOP-like"/>
    <property type="match status" value="1"/>
</dbReference>
<evidence type="ECO:0000256" key="2">
    <source>
        <dbReference type="ARBA" id="ARBA00022475"/>
    </source>
</evidence>
<dbReference type="Pfam" id="PF08402">
    <property type="entry name" value="TOBE_2"/>
    <property type="match status" value="1"/>
</dbReference>
<keyword evidence="7" id="KW-0406">Ion transport</keyword>
<dbReference type="Proteomes" id="UP000644441">
    <property type="component" value="Unassembled WGS sequence"/>
</dbReference>
<name>A0ABS0ALH9_9GAMM</name>
<dbReference type="InterPro" id="IPR027417">
    <property type="entry name" value="P-loop_NTPase"/>
</dbReference>
<dbReference type="CDD" id="cd03259">
    <property type="entry name" value="ABC_Carb_Solutes_like"/>
    <property type="match status" value="1"/>
</dbReference>
<proteinExistence type="predicted"/>
<evidence type="ECO:0000256" key="3">
    <source>
        <dbReference type="ARBA" id="ARBA00022496"/>
    </source>
</evidence>
<dbReference type="SMART" id="SM00382">
    <property type="entry name" value="AAA"/>
    <property type="match status" value="1"/>
</dbReference>
<dbReference type="InterPro" id="IPR017871">
    <property type="entry name" value="ABC_transporter-like_CS"/>
</dbReference>
<dbReference type="Gene3D" id="3.40.50.300">
    <property type="entry name" value="P-loop containing nucleotide triphosphate hydrolases"/>
    <property type="match status" value="1"/>
</dbReference>
<dbReference type="InterPro" id="IPR050093">
    <property type="entry name" value="ABC_SmlMolc_Importer"/>
</dbReference>
<dbReference type="PANTHER" id="PTHR42781">
    <property type="entry name" value="SPERMIDINE/PUTRESCINE IMPORT ATP-BINDING PROTEIN POTA"/>
    <property type="match status" value="1"/>
</dbReference>
<dbReference type="PANTHER" id="PTHR42781:SF4">
    <property type="entry name" value="SPERMIDINE_PUTRESCINE IMPORT ATP-BINDING PROTEIN POTA"/>
    <property type="match status" value="1"/>
</dbReference>
<dbReference type="PROSITE" id="PS50893">
    <property type="entry name" value="ABC_TRANSPORTER_2"/>
    <property type="match status" value="1"/>
</dbReference>
<dbReference type="RefSeq" id="WP_194856815.1">
    <property type="nucleotide sequence ID" value="NZ_ARXR01000047.1"/>
</dbReference>
<keyword evidence="2" id="KW-1003">Cell membrane</keyword>
<evidence type="ECO:0000256" key="8">
    <source>
        <dbReference type="ARBA" id="ARBA00023136"/>
    </source>
</evidence>
<feature type="domain" description="ABC transporter" evidence="9">
    <location>
        <begin position="2"/>
        <end position="234"/>
    </location>
</feature>
<dbReference type="InterPro" id="IPR003593">
    <property type="entry name" value="AAA+_ATPase"/>
</dbReference>
<evidence type="ECO:0000259" key="9">
    <source>
        <dbReference type="PROSITE" id="PS50893"/>
    </source>
</evidence>
<evidence type="ECO:0000256" key="7">
    <source>
        <dbReference type="ARBA" id="ARBA00023065"/>
    </source>
</evidence>
<gene>
    <name evidence="10" type="ORF">ISO4_03074</name>
</gene>
<dbReference type="SUPFAM" id="SSF52540">
    <property type="entry name" value="P-loop containing nucleoside triphosphate hydrolases"/>
    <property type="match status" value="1"/>
</dbReference>